<keyword evidence="3" id="KW-0808">Transferase</keyword>
<protein>
    <recommendedName>
        <fullName evidence="1">site-specific DNA-methyltransferase (adenine-specific)</fullName>
        <ecNumber evidence="1">2.1.1.72</ecNumber>
    </recommendedName>
</protein>
<reference evidence="6" key="2">
    <citation type="journal article" date="2014" name="ISME J.">
        <title>Microbial stratification in low pH oxic and suboxic macroscopic growths along an acid mine drainage.</title>
        <authorList>
            <person name="Mendez-Garcia C."/>
            <person name="Mesa V."/>
            <person name="Sprenger R.R."/>
            <person name="Richter M."/>
            <person name="Diez M.S."/>
            <person name="Solano J."/>
            <person name="Bargiela R."/>
            <person name="Golyshina O.V."/>
            <person name="Manteca A."/>
            <person name="Ramos J.L."/>
            <person name="Gallego J.R."/>
            <person name="Llorente I."/>
            <person name="Martins Dos Santos V.A."/>
            <person name="Jensen O.N."/>
            <person name="Pelaez A.I."/>
            <person name="Sanchez J."/>
            <person name="Ferrer M."/>
        </authorList>
    </citation>
    <scope>NUCLEOTIDE SEQUENCE</scope>
</reference>
<evidence type="ECO:0000256" key="3">
    <source>
        <dbReference type="ARBA" id="ARBA00022679"/>
    </source>
</evidence>
<dbReference type="AlphaFoldDB" id="T0Y986"/>
<evidence type="ECO:0000256" key="5">
    <source>
        <dbReference type="SAM" id="MobiDB-lite"/>
    </source>
</evidence>
<gene>
    <name evidence="6" type="ORF">B1B_18629</name>
</gene>
<dbReference type="SUPFAM" id="SSF53335">
    <property type="entry name" value="S-adenosyl-L-methionine-dependent methyltransferases"/>
    <property type="match status" value="1"/>
</dbReference>
<dbReference type="EMBL" id="AUZY01012475">
    <property type="protein sequence ID" value="EQD29713.1"/>
    <property type="molecule type" value="Genomic_DNA"/>
</dbReference>
<proteinExistence type="predicted"/>
<reference evidence="6" key="1">
    <citation type="submission" date="2013-08" db="EMBL/GenBank/DDBJ databases">
        <authorList>
            <person name="Mendez C."/>
            <person name="Richter M."/>
            <person name="Ferrer M."/>
            <person name="Sanchez J."/>
        </authorList>
    </citation>
    <scope>NUCLEOTIDE SEQUENCE</scope>
</reference>
<dbReference type="EC" id="2.1.1.72" evidence="1"/>
<comment type="caution">
    <text evidence="6">The sequence shown here is derived from an EMBL/GenBank/DDBJ whole genome shotgun (WGS) entry which is preliminary data.</text>
</comment>
<comment type="catalytic activity">
    <reaction evidence="4">
        <text>a 2'-deoxyadenosine in DNA + S-adenosyl-L-methionine = an N(6)-methyl-2'-deoxyadenosine in DNA + S-adenosyl-L-homocysteine + H(+)</text>
        <dbReference type="Rhea" id="RHEA:15197"/>
        <dbReference type="Rhea" id="RHEA-COMP:12418"/>
        <dbReference type="Rhea" id="RHEA-COMP:12419"/>
        <dbReference type="ChEBI" id="CHEBI:15378"/>
        <dbReference type="ChEBI" id="CHEBI:57856"/>
        <dbReference type="ChEBI" id="CHEBI:59789"/>
        <dbReference type="ChEBI" id="CHEBI:90615"/>
        <dbReference type="ChEBI" id="CHEBI:90616"/>
        <dbReference type="EC" id="2.1.1.72"/>
    </reaction>
</comment>
<dbReference type="InterPro" id="IPR050953">
    <property type="entry name" value="N4_N6_ade-DNA_methylase"/>
</dbReference>
<evidence type="ECO:0000256" key="2">
    <source>
        <dbReference type="ARBA" id="ARBA00022603"/>
    </source>
</evidence>
<evidence type="ECO:0000313" key="6">
    <source>
        <dbReference type="EMBL" id="EQD29713.1"/>
    </source>
</evidence>
<accession>T0Y986</accession>
<dbReference type="InterPro" id="IPR029063">
    <property type="entry name" value="SAM-dependent_MTases_sf"/>
</dbReference>
<dbReference type="GO" id="GO:0009007">
    <property type="term" value="F:site-specific DNA-methyltransferase (adenine-specific) activity"/>
    <property type="evidence" value="ECO:0007669"/>
    <property type="project" value="UniProtKB-EC"/>
</dbReference>
<keyword evidence="2" id="KW-0489">Methyltransferase</keyword>
<feature type="non-terminal residue" evidence="6">
    <location>
        <position position="1"/>
    </location>
</feature>
<feature type="region of interest" description="Disordered" evidence="5">
    <location>
        <begin position="1"/>
        <end position="24"/>
    </location>
</feature>
<dbReference type="PANTHER" id="PTHR33841:SF1">
    <property type="entry name" value="DNA METHYLTRANSFERASE A"/>
    <property type="match status" value="1"/>
</dbReference>
<evidence type="ECO:0000256" key="1">
    <source>
        <dbReference type="ARBA" id="ARBA00011900"/>
    </source>
</evidence>
<organism evidence="6">
    <name type="scientific">mine drainage metagenome</name>
    <dbReference type="NCBI Taxonomy" id="410659"/>
    <lineage>
        <taxon>unclassified sequences</taxon>
        <taxon>metagenomes</taxon>
        <taxon>ecological metagenomes</taxon>
    </lineage>
</organism>
<dbReference type="GO" id="GO:0032259">
    <property type="term" value="P:methylation"/>
    <property type="evidence" value="ECO:0007669"/>
    <property type="project" value="UniProtKB-KW"/>
</dbReference>
<feature type="compositionally biased region" description="Gly residues" evidence="5">
    <location>
        <begin position="15"/>
        <end position="24"/>
    </location>
</feature>
<sequence length="155" mass="17468">DKLRESHGAKPRGSLAGGSPAGGAPGAGPDRFYRHFLQMLFFEGFAKPEEKRSAAARAALGNIRYLNGGLFLPHRIEIENKAIAIPDEFFERLFKLFADYSWNLNDTPGGNDNEISPHVLGYIFEKYINQKAFGAYYTRPEITEYLCERTIHQLV</sequence>
<name>T0Y986_9ZZZZ</name>
<dbReference type="PANTHER" id="PTHR33841">
    <property type="entry name" value="DNA METHYLTRANSFERASE YEEA-RELATED"/>
    <property type="match status" value="1"/>
</dbReference>
<evidence type="ECO:0000256" key="4">
    <source>
        <dbReference type="ARBA" id="ARBA00047942"/>
    </source>
</evidence>
<feature type="non-terminal residue" evidence="6">
    <location>
        <position position="155"/>
    </location>
</feature>